<keyword evidence="4" id="KW-0281">Fimbrium</keyword>
<dbReference type="InterPro" id="IPR039458">
    <property type="entry name" value="FimA-like"/>
</dbReference>
<evidence type="ECO:0000256" key="3">
    <source>
        <dbReference type="ARBA" id="ARBA00022729"/>
    </source>
</evidence>
<evidence type="ECO:0000256" key="1">
    <source>
        <dbReference type="ARBA" id="ARBA00004561"/>
    </source>
</evidence>
<dbReference type="PATRIC" id="fig|292.27.peg.7837"/>
<sequence>MSFFKASVAAAAIAIMGGIPAMAHATDGTITFTGSISSQTCTINGNGTGAKDFTVALPPVSAGALAAAGQTAGQTPFNITLSKCSSPSGSVHTFFEPGATTDLSTGNLMVTAGGGSAANVQIGLTNADFSPIKAGAADASQNSKAVSIVDNGATLQYYARYVATGGAATAGTANSSVMYSLVYQ</sequence>
<organism evidence="6 7">
    <name type="scientific">Burkholderia cepacia</name>
    <name type="common">Pseudomonas cepacia</name>
    <dbReference type="NCBI Taxonomy" id="292"/>
    <lineage>
        <taxon>Bacteria</taxon>
        <taxon>Pseudomonadati</taxon>
        <taxon>Pseudomonadota</taxon>
        <taxon>Betaproteobacteria</taxon>
        <taxon>Burkholderiales</taxon>
        <taxon>Burkholderiaceae</taxon>
        <taxon>Burkholderia</taxon>
        <taxon>Burkholderia cepacia complex</taxon>
    </lineage>
</organism>
<feature type="signal peptide" evidence="5">
    <location>
        <begin position="1"/>
        <end position="25"/>
    </location>
</feature>
<comment type="subcellular location">
    <subcellularLocation>
        <location evidence="1">Fimbrium</location>
    </subcellularLocation>
</comment>
<protein>
    <submittedName>
        <fullName evidence="6">Fimbrial protein</fullName>
    </submittedName>
</protein>
<gene>
    <name evidence="6" type="ORF">VL15_34435</name>
</gene>
<dbReference type="InterPro" id="IPR036937">
    <property type="entry name" value="Adhesion_dom_fimbrial_sf"/>
</dbReference>
<keyword evidence="3 5" id="KW-0732">Signal</keyword>
<evidence type="ECO:0000256" key="4">
    <source>
        <dbReference type="ARBA" id="ARBA00023263"/>
    </source>
</evidence>
<evidence type="ECO:0000313" key="7">
    <source>
        <dbReference type="Proteomes" id="UP000036338"/>
    </source>
</evidence>
<feature type="chain" id="PRO_5005266388" evidence="5">
    <location>
        <begin position="26"/>
        <end position="184"/>
    </location>
</feature>
<proteinExistence type="inferred from homology"/>
<dbReference type="PANTHER" id="PTHR33420">
    <property type="entry name" value="FIMBRIAL SUBUNIT ELFA-RELATED"/>
    <property type="match status" value="1"/>
</dbReference>
<comment type="caution">
    <text evidence="6">The sequence shown here is derived from an EMBL/GenBank/DDBJ whole genome shotgun (WGS) entry which is preliminary data.</text>
</comment>
<dbReference type="AlphaFoldDB" id="A0A0J5WIP9"/>
<dbReference type="Pfam" id="PF16970">
    <property type="entry name" value="FimA"/>
    <property type="match status" value="1"/>
</dbReference>
<accession>A0A0J5WIP9</accession>
<dbReference type="GO" id="GO:0009289">
    <property type="term" value="C:pilus"/>
    <property type="evidence" value="ECO:0007669"/>
    <property type="project" value="UniProtKB-SubCell"/>
</dbReference>
<evidence type="ECO:0000313" key="6">
    <source>
        <dbReference type="EMBL" id="KML46890.1"/>
    </source>
</evidence>
<comment type="similarity">
    <text evidence="2">Belongs to the fimbrial protein family.</text>
</comment>
<evidence type="ECO:0000256" key="2">
    <source>
        <dbReference type="ARBA" id="ARBA00006671"/>
    </source>
</evidence>
<reference evidence="6 7" key="1">
    <citation type="submission" date="2015-05" db="EMBL/GenBank/DDBJ databases">
        <title>Draft genome of Burkholderia cepacia LK29.</title>
        <authorList>
            <person name="Chan X.Y."/>
        </authorList>
    </citation>
    <scope>NUCLEOTIDE SEQUENCE [LARGE SCALE GENOMIC DNA]</scope>
    <source>
        <strain evidence="6 7">LK29</strain>
    </source>
</reference>
<dbReference type="SUPFAM" id="SSF49401">
    <property type="entry name" value="Bacterial adhesins"/>
    <property type="match status" value="1"/>
</dbReference>
<dbReference type="InterPro" id="IPR008966">
    <property type="entry name" value="Adhesion_dom_sf"/>
</dbReference>
<dbReference type="EMBL" id="LDWR01000069">
    <property type="protein sequence ID" value="KML46890.1"/>
    <property type="molecule type" value="Genomic_DNA"/>
</dbReference>
<evidence type="ECO:0000256" key="5">
    <source>
        <dbReference type="SAM" id="SignalP"/>
    </source>
</evidence>
<name>A0A0J5WIP9_BURCE</name>
<dbReference type="Gene3D" id="2.60.40.1090">
    <property type="entry name" value="Fimbrial-type adhesion domain"/>
    <property type="match status" value="1"/>
</dbReference>
<dbReference type="Proteomes" id="UP000036338">
    <property type="component" value="Unassembled WGS sequence"/>
</dbReference>
<dbReference type="GO" id="GO:0043709">
    <property type="term" value="P:cell adhesion involved in single-species biofilm formation"/>
    <property type="evidence" value="ECO:0007669"/>
    <property type="project" value="TreeGrafter"/>
</dbReference>
<dbReference type="InterPro" id="IPR050263">
    <property type="entry name" value="Bact_Fimbrial_Adh_Pro"/>
</dbReference>
<dbReference type="PANTHER" id="PTHR33420:SF3">
    <property type="entry name" value="FIMBRIAL SUBUNIT ELFA"/>
    <property type="match status" value="1"/>
</dbReference>